<dbReference type="NCBIfam" id="TIGR00552">
    <property type="entry name" value="nadE"/>
    <property type="match status" value="1"/>
</dbReference>
<feature type="binding site" description="in other chain" evidence="8">
    <location>
        <begin position="272"/>
        <end position="273"/>
    </location>
    <ligand>
        <name>deamido-NAD(+)</name>
        <dbReference type="ChEBI" id="CHEBI:58437"/>
        <note>ligand shared between two neighboring subunits</note>
    </ligand>
</feature>
<evidence type="ECO:0000313" key="13">
    <source>
        <dbReference type="Proteomes" id="UP000199076"/>
    </source>
</evidence>
<comment type="function">
    <text evidence="8">Catalyzes the ATP-dependent amidation of deamido-NAD to form NAD. Uses ammonia as a nitrogen source.</text>
</comment>
<proteinExistence type="inferred from homology"/>
<evidence type="ECO:0000256" key="8">
    <source>
        <dbReference type="HAMAP-Rule" id="MF_00193"/>
    </source>
</evidence>
<dbReference type="GO" id="GO:0005737">
    <property type="term" value="C:cytoplasm"/>
    <property type="evidence" value="ECO:0007669"/>
    <property type="project" value="InterPro"/>
</dbReference>
<sequence>MAETDAIARADQPLDLSLSTAELDARRNHITSFISDQVDAAGVEDAIIGLSGGIDSTLTAYLAVEALGTDSVHGLVMPSEVNRERNMSDAERVAETLGIEYDVVPVEPIVDTILDVVPGIDPETDVESDPVRTAVGNLRVRARAILNYFYANQEDALVLGTGNRSEALVGYFTKYGDGAVDCHPIANLYKGQVRQLAKHLGVDDDLAEKTASAEMWSGQTDERELGLTYETLDSVLALHVDGPLSKSATAREIGVDPSVIDRVRGLYERSAHKRRTPPGPEPLS</sequence>
<evidence type="ECO:0000256" key="2">
    <source>
        <dbReference type="ARBA" id="ARBA00022598"/>
    </source>
</evidence>
<feature type="binding site" evidence="8">
    <location>
        <begin position="49"/>
        <end position="56"/>
    </location>
    <ligand>
        <name>ATP</name>
        <dbReference type="ChEBI" id="CHEBI:30616"/>
    </ligand>
</feature>
<dbReference type="FunFam" id="3.40.50.620:FF:000106">
    <property type="entry name" value="Glutamine-dependent NAD(+) synthetase"/>
    <property type="match status" value="1"/>
</dbReference>
<evidence type="ECO:0000256" key="1">
    <source>
        <dbReference type="ARBA" id="ARBA00005859"/>
    </source>
</evidence>
<dbReference type="SUPFAM" id="SSF52402">
    <property type="entry name" value="Adenine nucleotide alpha hydrolases-like"/>
    <property type="match status" value="1"/>
</dbReference>
<dbReference type="GO" id="GO:0008795">
    <property type="term" value="F:NAD+ synthase activity"/>
    <property type="evidence" value="ECO:0007669"/>
    <property type="project" value="UniProtKB-UniRule"/>
</dbReference>
<dbReference type="CDD" id="cd00553">
    <property type="entry name" value="NAD_synthase"/>
    <property type="match status" value="1"/>
</dbReference>
<feature type="binding site" evidence="8">
    <location>
        <position position="161"/>
    </location>
    <ligand>
        <name>ATP</name>
        <dbReference type="ChEBI" id="CHEBI:30616"/>
    </ligand>
</feature>
<dbReference type="AlphaFoldDB" id="A0A1G7QPS5"/>
<feature type="binding site" description="in other chain" evidence="8">
    <location>
        <position position="141"/>
    </location>
    <ligand>
        <name>deamido-NAD(+)</name>
        <dbReference type="ChEBI" id="CHEBI:58437"/>
        <note>ligand shared between two neighboring subunits</note>
    </ligand>
</feature>
<dbReference type="Gene3D" id="3.40.50.620">
    <property type="entry name" value="HUPs"/>
    <property type="match status" value="1"/>
</dbReference>
<dbReference type="Pfam" id="PF02540">
    <property type="entry name" value="NAD_synthase"/>
    <property type="match status" value="1"/>
</dbReference>
<feature type="binding site" evidence="8">
    <location>
        <position position="181"/>
    </location>
    <ligand>
        <name>deamido-NAD(+)</name>
        <dbReference type="ChEBI" id="CHEBI:58437"/>
        <note>ligand shared between two neighboring subunits</note>
    </ligand>
</feature>
<dbReference type="UniPathway" id="UPA00253">
    <property type="reaction ID" value="UER00333"/>
</dbReference>
<dbReference type="STRING" id="660518.SAMN05216218_11344"/>
<dbReference type="GO" id="GO:0003952">
    <property type="term" value="F:NAD+ synthase (glutamine-hydrolyzing) activity"/>
    <property type="evidence" value="ECO:0007669"/>
    <property type="project" value="InterPro"/>
</dbReference>
<evidence type="ECO:0000256" key="4">
    <source>
        <dbReference type="ARBA" id="ARBA00022741"/>
    </source>
</evidence>
<evidence type="ECO:0000256" key="7">
    <source>
        <dbReference type="ARBA" id="ARBA00023027"/>
    </source>
</evidence>
<feature type="domain" description="NAD/GMP synthase" evidence="11">
    <location>
        <begin position="28"/>
        <end position="277"/>
    </location>
</feature>
<feature type="binding site" evidence="8">
    <location>
        <position position="55"/>
    </location>
    <ligand>
        <name>Mg(2+)</name>
        <dbReference type="ChEBI" id="CHEBI:18420"/>
    </ligand>
</feature>
<dbReference type="PANTHER" id="PTHR23090">
    <property type="entry name" value="NH 3 /GLUTAMINE-DEPENDENT NAD + SYNTHETASE"/>
    <property type="match status" value="1"/>
</dbReference>
<evidence type="ECO:0000256" key="5">
    <source>
        <dbReference type="ARBA" id="ARBA00022840"/>
    </source>
</evidence>
<reference evidence="13" key="1">
    <citation type="submission" date="2016-10" db="EMBL/GenBank/DDBJ databases">
        <authorList>
            <person name="Varghese N."/>
            <person name="Submissions S."/>
        </authorList>
    </citation>
    <scope>NUCLEOTIDE SEQUENCE [LARGE SCALE GENOMIC DNA]</scope>
    <source>
        <strain evidence="13">IBRC-M 10760</strain>
    </source>
</reference>
<name>A0A1G7QPS5_9EURY</name>
<dbReference type="GO" id="GO:0009435">
    <property type="term" value="P:NAD+ biosynthetic process"/>
    <property type="evidence" value="ECO:0007669"/>
    <property type="project" value="UniProtKB-UniRule"/>
</dbReference>
<dbReference type="HAMAP" id="MF_00193">
    <property type="entry name" value="NadE_ammonia_dep"/>
    <property type="match status" value="1"/>
</dbReference>
<feature type="binding site" evidence="8">
    <location>
        <position position="166"/>
    </location>
    <ligand>
        <name>Mg(2+)</name>
        <dbReference type="ChEBI" id="CHEBI:18420"/>
    </ligand>
</feature>
<protein>
    <recommendedName>
        <fullName evidence="8 10">NH(3)-dependent NAD(+) synthetase</fullName>
        <ecNumber evidence="8 10">6.3.1.5</ecNumber>
    </recommendedName>
</protein>
<feature type="binding site" evidence="8">
    <location>
        <position position="190"/>
    </location>
    <ligand>
        <name>ATP</name>
        <dbReference type="ChEBI" id="CHEBI:30616"/>
    </ligand>
</feature>
<dbReference type="RefSeq" id="WP_092694038.1">
    <property type="nucleotide sequence ID" value="NZ_FNBK01000013.1"/>
</dbReference>
<organism evidence="12 13">
    <name type="scientific">Halorientalis regularis</name>
    <dbReference type="NCBI Taxonomy" id="660518"/>
    <lineage>
        <taxon>Archaea</taxon>
        <taxon>Methanobacteriati</taxon>
        <taxon>Methanobacteriota</taxon>
        <taxon>Stenosarchaea group</taxon>
        <taxon>Halobacteria</taxon>
        <taxon>Halobacteriales</taxon>
        <taxon>Haloarculaceae</taxon>
        <taxon>Halorientalis</taxon>
    </lineage>
</organism>
<evidence type="ECO:0000256" key="10">
    <source>
        <dbReference type="RuleBase" id="RU003812"/>
    </source>
</evidence>
<keyword evidence="5 8" id="KW-0067">ATP-binding</keyword>
<dbReference type="NCBIfam" id="NF010587">
    <property type="entry name" value="PRK13980.1"/>
    <property type="match status" value="1"/>
</dbReference>
<dbReference type="InterPro" id="IPR014729">
    <property type="entry name" value="Rossmann-like_a/b/a_fold"/>
</dbReference>
<dbReference type="InterPro" id="IPR022310">
    <property type="entry name" value="NAD/GMP_synthase"/>
</dbReference>
<comment type="subunit">
    <text evidence="8">Homodimer.</text>
</comment>
<dbReference type="InterPro" id="IPR003694">
    <property type="entry name" value="NAD_synthase"/>
</dbReference>
<accession>A0A1G7QPS5</accession>
<comment type="pathway">
    <text evidence="8">Cofactor biosynthesis; NAD(+) biosynthesis; NAD(+) from deamido-NAD(+) (ammonia route): step 1/1.</text>
</comment>
<gene>
    <name evidence="8" type="primary">nadE</name>
    <name evidence="12" type="ORF">SAMN05216218_11344</name>
</gene>
<dbReference type="GO" id="GO:0004359">
    <property type="term" value="F:glutaminase activity"/>
    <property type="evidence" value="ECO:0007669"/>
    <property type="project" value="InterPro"/>
</dbReference>
<dbReference type="InterPro" id="IPR022926">
    <property type="entry name" value="NH(3)-dep_NAD(+)_synth"/>
</dbReference>
<evidence type="ECO:0000256" key="9">
    <source>
        <dbReference type="RuleBase" id="RU003811"/>
    </source>
</evidence>
<evidence type="ECO:0000313" key="12">
    <source>
        <dbReference type="EMBL" id="SDG00483.1"/>
    </source>
</evidence>
<dbReference type="EMBL" id="FNBK01000013">
    <property type="protein sequence ID" value="SDG00483.1"/>
    <property type="molecule type" value="Genomic_DNA"/>
</dbReference>
<dbReference type="OrthoDB" id="39312at2157"/>
<keyword evidence="6 8" id="KW-0460">Magnesium</keyword>
<keyword evidence="4 8" id="KW-0547">Nucleotide-binding</keyword>
<dbReference type="PANTHER" id="PTHR23090:SF9">
    <property type="entry name" value="GLUTAMINE-DEPENDENT NAD(+) SYNTHETASE"/>
    <property type="match status" value="1"/>
</dbReference>
<keyword evidence="3 8" id="KW-0479">Metal-binding</keyword>
<evidence type="ECO:0000259" key="11">
    <source>
        <dbReference type="Pfam" id="PF02540"/>
    </source>
</evidence>
<feature type="binding site" description="in other chain" evidence="8">
    <location>
        <position position="174"/>
    </location>
    <ligand>
        <name>deamido-NAD(+)</name>
        <dbReference type="ChEBI" id="CHEBI:58437"/>
        <note>ligand shared between two neighboring subunits</note>
    </ligand>
</feature>
<evidence type="ECO:0000256" key="3">
    <source>
        <dbReference type="ARBA" id="ARBA00022723"/>
    </source>
</evidence>
<feature type="binding site" evidence="8">
    <location>
        <position position="212"/>
    </location>
    <ligand>
        <name>ATP</name>
        <dbReference type="ChEBI" id="CHEBI:30616"/>
    </ligand>
</feature>
<dbReference type="GO" id="GO:0046872">
    <property type="term" value="F:metal ion binding"/>
    <property type="evidence" value="ECO:0007669"/>
    <property type="project" value="UniProtKB-KW"/>
</dbReference>
<keyword evidence="7 8" id="KW-0520">NAD</keyword>
<keyword evidence="2 8" id="KW-0436">Ligase</keyword>
<comment type="catalytic activity">
    <reaction evidence="8 10">
        <text>deamido-NAD(+) + NH4(+) + ATP = AMP + diphosphate + NAD(+) + H(+)</text>
        <dbReference type="Rhea" id="RHEA:21188"/>
        <dbReference type="ChEBI" id="CHEBI:15378"/>
        <dbReference type="ChEBI" id="CHEBI:28938"/>
        <dbReference type="ChEBI" id="CHEBI:30616"/>
        <dbReference type="ChEBI" id="CHEBI:33019"/>
        <dbReference type="ChEBI" id="CHEBI:57540"/>
        <dbReference type="ChEBI" id="CHEBI:58437"/>
        <dbReference type="ChEBI" id="CHEBI:456215"/>
        <dbReference type="EC" id="6.3.1.5"/>
    </reaction>
</comment>
<comment type="similarity">
    <text evidence="1 8 9">Belongs to the NAD synthetase family.</text>
</comment>
<dbReference type="Proteomes" id="UP000199076">
    <property type="component" value="Unassembled WGS sequence"/>
</dbReference>
<evidence type="ECO:0000256" key="6">
    <source>
        <dbReference type="ARBA" id="ARBA00022842"/>
    </source>
</evidence>
<keyword evidence="13" id="KW-1185">Reference proteome</keyword>
<dbReference type="EC" id="6.3.1.5" evidence="8 10"/>
<dbReference type="GO" id="GO:0005524">
    <property type="term" value="F:ATP binding"/>
    <property type="evidence" value="ECO:0007669"/>
    <property type="project" value="UniProtKB-UniRule"/>
</dbReference>